<sequence>MATRPLLLLVTLLACVELLMKYRGISLVVHYHSVPRSQGYPHGMSVYEY</sequence>
<keyword evidence="1" id="KW-0732">Signal</keyword>
<evidence type="ECO:0000313" key="3">
    <source>
        <dbReference type="Proteomes" id="UP000324222"/>
    </source>
</evidence>
<evidence type="ECO:0000256" key="1">
    <source>
        <dbReference type="SAM" id="SignalP"/>
    </source>
</evidence>
<accession>A0A5B7GI99</accession>
<protein>
    <submittedName>
        <fullName evidence="2">Uncharacterized protein</fullName>
    </submittedName>
</protein>
<reference evidence="2 3" key="1">
    <citation type="submission" date="2019-05" db="EMBL/GenBank/DDBJ databases">
        <title>Another draft genome of Portunus trituberculatus and its Hox gene families provides insights of decapod evolution.</title>
        <authorList>
            <person name="Jeong J.-H."/>
            <person name="Song I."/>
            <person name="Kim S."/>
            <person name="Choi T."/>
            <person name="Kim D."/>
            <person name="Ryu S."/>
            <person name="Kim W."/>
        </authorList>
    </citation>
    <scope>NUCLEOTIDE SEQUENCE [LARGE SCALE GENOMIC DNA]</scope>
    <source>
        <tissue evidence="2">Muscle</tissue>
    </source>
</reference>
<gene>
    <name evidence="2" type="ORF">E2C01_054055</name>
</gene>
<dbReference type="AlphaFoldDB" id="A0A5B7GI99"/>
<dbReference type="PROSITE" id="PS51257">
    <property type="entry name" value="PROKAR_LIPOPROTEIN"/>
    <property type="match status" value="1"/>
</dbReference>
<keyword evidence="3" id="KW-1185">Reference proteome</keyword>
<feature type="chain" id="PRO_5022930905" evidence="1">
    <location>
        <begin position="22"/>
        <end position="49"/>
    </location>
</feature>
<feature type="signal peptide" evidence="1">
    <location>
        <begin position="1"/>
        <end position="21"/>
    </location>
</feature>
<evidence type="ECO:0000313" key="2">
    <source>
        <dbReference type="EMBL" id="MPC60020.1"/>
    </source>
</evidence>
<comment type="caution">
    <text evidence="2">The sequence shown here is derived from an EMBL/GenBank/DDBJ whole genome shotgun (WGS) entry which is preliminary data.</text>
</comment>
<name>A0A5B7GI99_PORTR</name>
<proteinExistence type="predicted"/>
<dbReference type="Proteomes" id="UP000324222">
    <property type="component" value="Unassembled WGS sequence"/>
</dbReference>
<dbReference type="EMBL" id="VSRR010017090">
    <property type="protein sequence ID" value="MPC60020.1"/>
    <property type="molecule type" value="Genomic_DNA"/>
</dbReference>
<organism evidence="2 3">
    <name type="scientific">Portunus trituberculatus</name>
    <name type="common">Swimming crab</name>
    <name type="synonym">Neptunus trituberculatus</name>
    <dbReference type="NCBI Taxonomy" id="210409"/>
    <lineage>
        <taxon>Eukaryota</taxon>
        <taxon>Metazoa</taxon>
        <taxon>Ecdysozoa</taxon>
        <taxon>Arthropoda</taxon>
        <taxon>Crustacea</taxon>
        <taxon>Multicrustacea</taxon>
        <taxon>Malacostraca</taxon>
        <taxon>Eumalacostraca</taxon>
        <taxon>Eucarida</taxon>
        <taxon>Decapoda</taxon>
        <taxon>Pleocyemata</taxon>
        <taxon>Brachyura</taxon>
        <taxon>Eubrachyura</taxon>
        <taxon>Portunoidea</taxon>
        <taxon>Portunidae</taxon>
        <taxon>Portuninae</taxon>
        <taxon>Portunus</taxon>
    </lineage>
</organism>